<dbReference type="RefSeq" id="WP_171535849.1">
    <property type="nucleotide sequence ID" value="NZ_JABERJ010000007.1"/>
</dbReference>
<evidence type="ECO:0000313" key="1">
    <source>
        <dbReference type="EMBL" id="NNH25684.1"/>
    </source>
</evidence>
<name>A0ABX1UW51_9GAMM</name>
<gene>
    <name evidence="1" type="ORF">HLH15_04140</name>
</gene>
<protein>
    <submittedName>
        <fullName evidence="1">Carboxypeptidase regulatory-like domain-containing protein</fullName>
    </submittedName>
</protein>
<comment type="caution">
    <text evidence="1">The sequence shown here is derived from an EMBL/GenBank/DDBJ whole genome shotgun (WGS) entry which is preliminary data.</text>
</comment>
<keyword evidence="2" id="KW-1185">Reference proteome</keyword>
<sequence length="97" mass="11176">MSIKIDRPITLVFKNNIAFKTADAKSIKGQVQEKKVPLPCRVRLFERKSGHLMAEVATDPQGHYAFYNLNDEERFFIVAHHPRLQFNAVIKDNVVPK</sequence>
<reference evidence="1 2" key="1">
    <citation type="submission" date="2020-04" db="EMBL/GenBank/DDBJ databases">
        <title>Acinetobacter Taxon 24.</title>
        <authorList>
            <person name="Nemec A."/>
            <person name="Radolfova-Krizova L."/>
            <person name="Higgins P.G."/>
            <person name="Spanelova P."/>
        </authorList>
    </citation>
    <scope>NUCLEOTIDE SEQUENCE [LARGE SCALE GENOMIC DNA]</scope>
    <source>
        <strain evidence="1 2">ANC 5084</strain>
    </source>
</reference>
<accession>A0ABX1UW51</accession>
<dbReference type="Proteomes" id="UP000555322">
    <property type="component" value="Unassembled WGS sequence"/>
</dbReference>
<proteinExistence type="predicted"/>
<organism evidence="1 2">
    <name type="scientific">Acinetobacter terrestris</name>
    <dbReference type="NCBI Taxonomy" id="2529843"/>
    <lineage>
        <taxon>Bacteria</taxon>
        <taxon>Pseudomonadati</taxon>
        <taxon>Pseudomonadota</taxon>
        <taxon>Gammaproteobacteria</taxon>
        <taxon>Moraxellales</taxon>
        <taxon>Moraxellaceae</taxon>
        <taxon>Acinetobacter</taxon>
        <taxon>Acinetobacter Taxon 24</taxon>
    </lineage>
</organism>
<dbReference type="EMBL" id="JABERJ010000007">
    <property type="protein sequence ID" value="NNH25684.1"/>
    <property type="molecule type" value="Genomic_DNA"/>
</dbReference>
<evidence type="ECO:0000313" key="2">
    <source>
        <dbReference type="Proteomes" id="UP000555322"/>
    </source>
</evidence>